<dbReference type="InterPro" id="IPR014729">
    <property type="entry name" value="Rossmann-like_a/b/a_fold"/>
</dbReference>
<dbReference type="Pfam" id="PF00582">
    <property type="entry name" value="Usp"/>
    <property type="match status" value="1"/>
</dbReference>
<dbReference type="Proteomes" id="UP000243401">
    <property type="component" value="Unassembled WGS sequence"/>
</dbReference>
<sequence>MYRNIVIPVNVFSRDDREQAFCHAQFFANVSSGHVHLLGFIPEYVRILERGYVSDMHRLEYVLRDQALRRLATLAEQLVLPEGFIHTYVYLGTLPEGVKELAEQQLEDVIVLGATQELGFVDMLRQFSVPLLLI</sequence>
<name>A0AAJ3NZ65_ECOLX</name>
<protein>
    <submittedName>
        <fullName evidence="2">Universal stress protein G</fullName>
    </submittedName>
</protein>
<dbReference type="RefSeq" id="WP_024212477.1">
    <property type="nucleotide sequence ID" value="NZ_ADJX01000003.1"/>
</dbReference>
<evidence type="ECO:0000259" key="1">
    <source>
        <dbReference type="Pfam" id="PF00582"/>
    </source>
</evidence>
<dbReference type="EMBL" id="ADJX01000003">
    <property type="protein sequence ID" value="OSL48187.1"/>
    <property type="molecule type" value="Genomic_DNA"/>
</dbReference>
<reference evidence="2 3" key="1">
    <citation type="submission" date="2010-04" db="EMBL/GenBank/DDBJ databases">
        <title>The Genome Sequence of Escherichia coli H605.</title>
        <authorList>
            <consortium name="The Broad Institute Genome Sequencing Platform"/>
            <consortium name="The Broad Institute Genome Sequencing Center for Infectious Disease"/>
            <person name="Feldgarden M."/>
            <person name="Gordon D.M."/>
            <person name="Johnson J.R."/>
            <person name="Johnston B.D."/>
            <person name="Young S."/>
            <person name="Zeng Q."/>
            <person name="Koehrsen M."/>
            <person name="Alvarado L."/>
            <person name="Berlin A.M."/>
            <person name="Borenstein D."/>
            <person name="Chapman S.B."/>
            <person name="Chen Z."/>
            <person name="Engels R."/>
            <person name="Freedman E."/>
            <person name="Gellesch M."/>
            <person name="Goldberg J."/>
            <person name="Griggs A."/>
            <person name="Gujja S."/>
            <person name="Heilman E.R."/>
            <person name="Heiman D.I."/>
            <person name="Hepburn T.A."/>
            <person name="Howarth C."/>
            <person name="Jen D."/>
            <person name="Larson L."/>
            <person name="Mehta T."/>
            <person name="Park D."/>
            <person name="Pearson M."/>
            <person name="Richards J."/>
            <person name="Roberts A."/>
            <person name="Saif S."/>
            <person name="Shea T.D."/>
            <person name="Shenoy N."/>
            <person name="Sisk P."/>
            <person name="Stolte C."/>
            <person name="Sykes S.N."/>
            <person name="Walk T."/>
            <person name="White J."/>
            <person name="Yandava C."/>
            <person name="Haas B."/>
            <person name="Henn M.R."/>
            <person name="Nusbaum C."/>
            <person name="Birren B."/>
        </authorList>
    </citation>
    <scope>NUCLEOTIDE SEQUENCE [LARGE SCALE GENOMIC DNA]</scope>
    <source>
        <strain evidence="2 3">H605</strain>
    </source>
</reference>
<dbReference type="GeneID" id="86860103"/>
<dbReference type="InterPro" id="IPR006016">
    <property type="entry name" value="UspA"/>
</dbReference>
<gene>
    <name evidence="2" type="ORF">EATG_02895</name>
</gene>
<dbReference type="Gene3D" id="3.40.50.620">
    <property type="entry name" value="HUPs"/>
    <property type="match status" value="1"/>
</dbReference>
<accession>A0AAJ3NZ65</accession>
<comment type="caution">
    <text evidence="2">The sequence shown here is derived from an EMBL/GenBank/DDBJ whole genome shotgun (WGS) entry which is preliminary data.</text>
</comment>
<proteinExistence type="predicted"/>
<dbReference type="AlphaFoldDB" id="A0AAJ3NZ65"/>
<evidence type="ECO:0000313" key="3">
    <source>
        <dbReference type="Proteomes" id="UP000243401"/>
    </source>
</evidence>
<organism evidence="2 3">
    <name type="scientific">Escherichia coli H605</name>
    <dbReference type="NCBI Taxonomy" id="656410"/>
    <lineage>
        <taxon>Bacteria</taxon>
        <taxon>Pseudomonadati</taxon>
        <taxon>Pseudomonadota</taxon>
        <taxon>Gammaproteobacteria</taxon>
        <taxon>Enterobacterales</taxon>
        <taxon>Enterobacteriaceae</taxon>
        <taxon>Escherichia</taxon>
    </lineage>
</organism>
<dbReference type="SUPFAM" id="SSF52402">
    <property type="entry name" value="Adenine nucleotide alpha hydrolases-like"/>
    <property type="match status" value="1"/>
</dbReference>
<feature type="domain" description="UspA" evidence="1">
    <location>
        <begin position="1"/>
        <end position="124"/>
    </location>
</feature>
<evidence type="ECO:0000313" key="2">
    <source>
        <dbReference type="EMBL" id="OSL48187.1"/>
    </source>
</evidence>